<dbReference type="EMBL" id="ML771180">
    <property type="protein sequence ID" value="KAE9382657.1"/>
    <property type="molecule type" value="Genomic_DNA"/>
</dbReference>
<accession>A0A6A4GB02</accession>
<reference evidence="2" key="1">
    <citation type="journal article" date="2019" name="Environ. Microbiol.">
        <title>Fungal ecological strategies reflected in gene transcription - a case study of two litter decomposers.</title>
        <authorList>
            <person name="Barbi F."/>
            <person name="Kohler A."/>
            <person name="Barry K."/>
            <person name="Baskaran P."/>
            <person name="Daum C."/>
            <person name="Fauchery L."/>
            <person name="Ihrmark K."/>
            <person name="Kuo A."/>
            <person name="LaButti K."/>
            <person name="Lipzen A."/>
            <person name="Morin E."/>
            <person name="Grigoriev I.V."/>
            <person name="Henrissat B."/>
            <person name="Lindahl B."/>
            <person name="Martin F."/>
        </authorList>
    </citation>
    <scope>NUCLEOTIDE SEQUENCE</scope>
    <source>
        <strain evidence="2">JB14</strain>
    </source>
</reference>
<gene>
    <name evidence="2" type="ORF">BT96DRAFT_845260</name>
</gene>
<dbReference type="InterPro" id="IPR054722">
    <property type="entry name" value="PolX-like_BBD"/>
</dbReference>
<dbReference type="OrthoDB" id="7691805at2759"/>
<keyword evidence="3" id="KW-1185">Reference proteome</keyword>
<proteinExistence type="predicted"/>
<feature type="domain" description="Retrovirus-related Pol polyprotein from transposon TNT 1-94-like beta-barrel" evidence="1">
    <location>
        <begin position="1"/>
        <end position="72"/>
    </location>
</feature>
<dbReference type="Pfam" id="PF22936">
    <property type="entry name" value="Pol_BBD"/>
    <property type="match status" value="1"/>
</dbReference>
<sequence length="150" mass="15957">MTPDISIFESPPTPCAPKQFRTANKDLFEAKKNGNVEIPLVGGNPLPLPNTLYVLEIANTLISVGTLDDAGYYVTFGGGQAVITDPDGIVVGTIPKTDGLYRVLRDAVGESHAAIEKVSLDELHRQMGHISPSAAKKLVTGKFVDGVELN</sequence>
<dbReference type="Proteomes" id="UP000799118">
    <property type="component" value="Unassembled WGS sequence"/>
</dbReference>
<evidence type="ECO:0000313" key="2">
    <source>
        <dbReference type="EMBL" id="KAE9382657.1"/>
    </source>
</evidence>
<evidence type="ECO:0000313" key="3">
    <source>
        <dbReference type="Proteomes" id="UP000799118"/>
    </source>
</evidence>
<organism evidence="2 3">
    <name type="scientific">Gymnopus androsaceus JB14</name>
    <dbReference type="NCBI Taxonomy" id="1447944"/>
    <lineage>
        <taxon>Eukaryota</taxon>
        <taxon>Fungi</taxon>
        <taxon>Dikarya</taxon>
        <taxon>Basidiomycota</taxon>
        <taxon>Agaricomycotina</taxon>
        <taxon>Agaricomycetes</taxon>
        <taxon>Agaricomycetidae</taxon>
        <taxon>Agaricales</taxon>
        <taxon>Marasmiineae</taxon>
        <taxon>Omphalotaceae</taxon>
        <taxon>Gymnopus</taxon>
    </lineage>
</organism>
<protein>
    <recommendedName>
        <fullName evidence="1">Retrovirus-related Pol polyprotein from transposon TNT 1-94-like beta-barrel domain-containing protein</fullName>
    </recommendedName>
</protein>
<name>A0A6A4GB02_9AGAR</name>
<feature type="non-terminal residue" evidence="2">
    <location>
        <position position="150"/>
    </location>
</feature>
<evidence type="ECO:0000259" key="1">
    <source>
        <dbReference type="Pfam" id="PF22936"/>
    </source>
</evidence>
<dbReference type="AlphaFoldDB" id="A0A6A4GB02"/>